<evidence type="ECO:0000313" key="2">
    <source>
        <dbReference type="Proteomes" id="UP000886501"/>
    </source>
</evidence>
<dbReference type="EMBL" id="MU117968">
    <property type="protein sequence ID" value="KAF9652566.1"/>
    <property type="molecule type" value="Genomic_DNA"/>
</dbReference>
<organism evidence="1 2">
    <name type="scientific">Thelephora ganbajun</name>
    <name type="common">Ganba fungus</name>
    <dbReference type="NCBI Taxonomy" id="370292"/>
    <lineage>
        <taxon>Eukaryota</taxon>
        <taxon>Fungi</taxon>
        <taxon>Dikarya</taxon>
        <taxon>Basidiomycota</taxon>
        <taxon>Agaricomycotina</taxon>
        <taxon>Agaricomycetes</taxon>
        <taxon>Thelephorales</taxon>
        <taxon>Thelephoraceae</taxon>
        <taxon>Thelephora</taxon>
    </lineage>
</organism>
<comment type="caution">
    <text evidence="1">The sequence shown here is derived from an EMBL/GenBank/DDBJ whole genome shotgun (WGS) entry which is preliminary data.</text>
</comment>
<proteinExistence type="predicted"/>
<dbReference type="Proteomes" id="UP000886501">
    <property type="component" value="Unassembled WGS sequence"/>
</dbReference>
<gene>
    <name evidence="1" type="ORF">BDM02DRAFT_3153686</name>
</gene>
<name>A0ACB6ZSC5_THEGA</name>
<sequence length="428" mass="47774">MDSRRRSPQLKVAVVGGGIGGLSAGVALRRAGHIVEIFERRSFDVEVGASLSAAANGIQWLREWGIDISIMKPVALDKFVMREWETGRPLIEADLSDYEATWGHPSVMFYRKDMHQGLLHTAISEEGKGVPCKIVTDHICENVDYETGTVTFKNGRTVTADVIVGADGIRSVVRKEIGITARIQPAPQTCYRCYVPAEDVRRLGLAEYSLEPAIQFWGGFAGENGRSKYYKIVLTPCSDGDIVAFYCFLPSEDTNHHTEAFEFKEVSPEEILQGSFKELDPGCVDFLKNSFERMPWRMYLHEPYEYWHKAKACLLGDAAHPMMPHQSQGACQAIEDAAALGIIFSDKYGFTNDVEAGLALYEKIRRQRATRIQDASSRAMEDLNERIGFTNVDPNDPTSVGGKLTHNEMNEYKMHDHIAAEVGVDRVS</sequence>
<keyword evidence="2" id="KW-1185">Reference proteome</keyword>
<reference evidence="1" key="2">
    <citation type="journal article" date="2020" name="Nat. Commun.">
        <title>Large-scale genome sequencing of mycorrhizal fungi provides insights into the early evolution of symbiotic traits.</title>
        <authorList>
            <person name="Miyauchi S."/>
            <person name="Kiss E."/>
            <person name="Kuo A."/>
            <person name="Drula E."/>
            <person name="Kohler A."/>
            <person name="Sanchez-Garcia M."/>
            <person name="Morin E."/>
            <person name="Andreopoulos B."/>
            <person name="Barry K.W."/>
            <person name="Bonito G."/>
            <person name="Buee M."/>
            <person name="Carver A."/>
            <person name="Chen C."/>
            <person name="Cichocki N."/>
            <person name="Clum A."/>
            <person name="Culley D."/>
            <person name="Crous P.W."/>
            <person name="Fauchery L."/>
            <person name="Girlanda M."/>
            <person name="Hayes R.D."/>
            <person name="Keri Z."/>
            <person name="LaButti K."/>
            <person name="Lipzen A."/>
            <person name="Lombard V."/>
            <person name="Magnuson J."/>
            <person name="Maillard F."/>
            <person name="Murat C."/>
            <person name="Nolan M."/>
            <person name="Ohm R.A."/>
            <person name="Pangilinan J."/>
            <person name="Pereira M.F."/>
            <person name="Perotto S."/>
            <person name="Peter M."/>
            <person name="Pfister S."/>
            <person name="Riley R."/>
            <person name="Sitrit Y."/>
            <person name="Stielow J.B."/>
            <person name="Szollosi G."/>
            <person name="Zifcakova L."/>
            <person name="Stursova M."/>
            <person name="Spatafora J.W."/>
            <person name="Tedersoo L."/>
            <person name="Vaario L.M."/>
            <person name="Yamada A."/>
            <person name="Yan M."/>
            <person name="Wang P."/>
            <person name="Xu J."/>
            <person name="Bruns T."/>
            <person name="Baldrian P."/>
            <person name="Vilgalys R."/>
            <person name="Dunand C."/>
            <person name="Henrissat B."/>
            <person name="Grigoriev I.V."/>
            <person name="Hibbett D."/>
            <person name="Nagy L.G."/>
            <person name="Martin F.M."/>
        </authorList>
    </citation>
    <scope>NUCLEOTIDE SEQUENCE</scope>
    <source>
        <strain evidence="1">P2</strain>
    </source>
</reference>
<accession>A0ACB6ZSC5</accession>
<evidence type="ECO:0000313" key="1">
    <source>
        <dbReference type="EMBL" id="KAF9652566.1"/>
    </source>
</evidence>
<reference evidence="1" key="1">
    <citation type="submission" date="2019-10" db="EMBL/GenBank/DDBJ databases">
        <authorList>
            <consortium name="DOE Joint Genome Institute"/>
            <person name="Kuo A."/>
            <person name="Miyauchi S."/>
            <person name="Kiss E."/>
            <person name="Drula E."/>
            <person name="Kohler A."/>
            <person name="Sanchez-Garcia M."/>
            <person name="Andreopoulos B."/>
            <person name="Barry K.W."/>
            <person name="Bonito G."/>
            <person name="Buee M."/>
            <person name="Carver A."/>
            <person name="Chen C."/>
            <person name="Cichocki N."/>
            <person name="Clum A."/>
            <person name="Culley D."/>
            <person name="Crous P.W."/>
            <person name="Fauchery L."/>
            <person name="Girlanda M."/>
            <person name="Hayes R."/>
            <person name="Keri Z."/>
            <person name="Labutti K."/>
            <person name="Lipzen A."/>
            <person name="Lombard V."/>
            <person name="Magnuson J."/>
            <person name="Maillard F."/>
            <person name="Morin E."/>
            <person name="Murat C."/>
            <person name="Nolan M."/>
            <person name="Ohm R."/>
            <person name="Pangilinan J."/>
            <person name="Pereira M."/>
            <person name="Perotto S."/>
            <person name="Peter M."/>
            <person name="Riley R."/>
            <person name="Sitrit Y."/>
            <person name="Stielow B."/>
            <person name="Szollosi G."/>
            <person name="Zifcakova L."/>
            <person name="Stursova M."/>
            <person name="Spatafora J.W."/>
            <person name="Tedersoo L."/>
            <person name="Vaario L.-M."/>
            <person name="Yamada A."/>
            <person name="Yan M."/>
            <person name="Wang P."/>
            <person name="Xu J."/>
            <person name="Bruns T."/>
            <person name="Baldrian P."/>
            <person name="Vilgalys R."/>
            <person name="Henrissat B."/>
            <person name="Grigoriev I.V."/>
            <person name="Hibbett D."/>
            <person name="Nagy L.G."/>
            <person name="Martin F.M."/>
        </authorList>
    </citation>
    <scope>NUCLEOTIDE SEQUENCE</scope>
    <source>
        <strain evidence="1">P2</strain>
    </source>
</reference>
<protein>
    <submittedName>
        <fullName evidence="1">Salicylate hydroxylase</fullName>
    </submittedName>
</protein>